<accession>A0ABT9GAN0</accession>
<dbReference type="Proteomes" id="UP001242314">
    <property type="component" value="Unassembled WGS sequence"/>
</dbReference>
<dbReference type="SUPFAM" id="SSF53448">
    <property type="entry name" value="Nucleotide-diphospho-sugar transferases"/>
    <property type="match status" value="1"/>
</dbReference>
<comment type="caution">
    <text evidence="2">The sequence shown here is derived from an EMBL/GenBank/DDBJ whole genome shotgun (WGS) entry which is preliminary data.</text>
</comment>
<dbReference type="PANTHER" id="PTHR43685">
    <property type="entry name" value="GLYCOSYLTRANSFERASE"/>
    <property type="match status" value="1"/>
</dbReference>
<name>A0ABT9GAN0_9GAMM</name>
<organism evidence="2 3">
    <name type="scientific">Pseudoalteromonas distincta</name>
    <dbReference type="NCBI Taxonomy" id="77608"/>
    <lineage>
        <taxon>Bacteria</taxon>
        <taxon>Pseudomonadati</taxon>
        <taxon>Pseudomonadota</taxon>
        <taxon>Gammaproteobacteria</taxon>
        <taxon>Alteromonadales</taxon>
        <taxon>Pseudoalteromonadaceae</taxon>
        <taxon>Pseudoalteromonas</taxon>
    </lineage>
</organism>
<feature type="domain" description="Glycosyltransferase 2-like" evidence="1">
    <location>
        <begin position="5"/>
        <end position="138"/>
    </location>
</feature>
<dbReference type="RefSeq" id="WP_039485655.1">
    <property type="nucleotide sequence ID" value="NZ_JASGWX010000001.1"/>
</dbReference>
<reference evidence="2 3" key="1">
    <citation type="submission" date="2023-04" db="EMBL/GenBank/DDBJ databases">
        <title>Novel Pseudoalteromonas species isolated from Pacific coral.</title>
        <authorList>
            <person name="Videau P."/>
            <person name="Shlafstein M.D."/>
            <person name="Oline D.K."/>
            <person name="Strangman W.K."/>
            <person name="Hahnke R.L."/>
            <person name="Saw J.H."/>
            <person name="Ushijima B."/>
        </authorList>
    </citation>
    <scope>NUCLEOTIDE SEQUENCE [LARGE SCALE GENOMIC DNA]</scope>
    <source>
        <strain evidence="2 3">LMG 14908</strain>
    </source>
</reference>
<evidence type="ECO:0000313" key="2">
    <source>
        <dbReference type="EMBL" id="MDP4482848.1"/>
    </source>
</evidence>
<keyword evidence="3" id="KW-1185">Reference proteome</keyword>
<dbReference type="PANTHER" id="PTHR43685:SF2">
    <property type="entry name" value="GLYCOSYLTRANSFERASE 2-LIKE DOMAIN-CONTAINING PROTEIN"/>
    <property type="match status" value="1"/>
</dbReference>
<dbReference type="InterPro" id="IPR050834">
    <property type="entry name" value="Glycosyltransf_2"/>
</dbReference>
<dbReference type="EMBL" id="JASGWX010000001">
    <property type="protein sequence ID" value="MDP4482848.1"/>
    <property type="molecule type" value="Genomic_DNA"/>
</dbReference>
<proteinExistence type="predicted"/>
<keyword evidence="2" id="KW-0328">Glycosyltransferase</keyword>
<evidence type="ECO:0000259" key="1">
    <source>
        <dbReference type="Pfam" id="PF00535"/>
    </source>
</evidence>
<keyword evidence="2" id="KW-0808">Transferase</keyword>
<protein>
    <submittedName>
        <fullName evidence="2">Glycosyltransferase family 2 protein</fullName>
        <ecNumber evidence="2">2.4.-.-</ecNumber>
    </submittedName>
</protein>
<dbReference type="Pfam" id="PF00535">
    <property type="entry name" value="Glycos_transf_2"/>
    <property type="match status" value="1"/>
</dbReference>
<dbReference type="GO" id="GO:0016757">
    <property type="term" value="F:glycosyltransferase activity"/>
    <property type="evidence" value="ECO:0007669"/>
    <property type="project" value="UniProtKB-KW"/>
</dbReference>
<sequence length="287" mass="33091">MTHVTVVIPFYSTIPGLLIKAVQSALKQTINNIQVIIVDDCSPLEAKCELKSITDPRIKIIRNEYNLHGGLSRNVGVRNAEGQFVAFLDYDDIWYPTKLEKQLELYEQKSVYLGKDIVIYSTCKIIDGSREIIRPTRKIQEGETVGEYLFKAQQIIQTSGILLPTALAKIAPFHNLKRHQDYQFCLSLEECGAKFVLLESVAYEFIQIPKLNDYNFSLEWLNMYKDLLSNDATTGFYYLVILRSMISHKHYKRALVFSLKHKLLAKFIKAICLKFAKQLLKTFRVIK</sequence>
<dbReference type="InterPro" id="IPR001173">
    <property type="entry name" value="Glyco_trans_2-like"/>
</dbReference>
<gene>
    <name evidence="2" type="ORF">QDH73_02150</name>
</gene>
<dbReference type="InterPro" id="IPR029044">
    <property type="entry name" value="Nucleotide-diphossugar_trans"/>
</dbReference>
<dbReference type="CDD" id="cd00761">
    <property type="entry name" value="Glyco_tranf_GTA_type"/>
    <property type="match status" value="1"/>
</dbReference>
<dbReference type="Gene3D" id="3.90.550.10">
    <property type="entry name" value="Spore Coat Polysaccharide Biosynthesis Protein SpsA, Chain A"/>
    <property type="match status" value="1"/>
</dbReference>
<evidence type="ECO:0000313" key="3">
    <source>
        <dbReference type="Proteomes" id="UP001242314"/>
    </source>
</evidence>
<dbReference type="EC" id="2.4.-.-" evidence="2"/>